<dbReference type="AlphaFoldDB" id="X0ZG54"/>
<dbReference type="NCBIfam" id="NF003376">
    <property type="entry name" value="PRK04452.1-2"/>
    <property type="match status" value="1"/>
</dbReference>
<name>X0ZG54_9ZZZZ</name>
<feature type="domain" description="CO dehydrogenase/acetyl-CoA synthase delta subunit TIM barrel" evidence="1">
    <location>
        <begin position="16"/>
        <end position="233"/>
    </location>
</feature>
<proteinExistence type="predicted"/>
<feature type="non-terminal residue" evidence="2">
    <location>
        <position position="234"/>
    </location>
</feature>
<accession>X0ZG54</accession>
<dbReference type="PANTHER" id="PTHR36214">
    <property type="match status" value="1"/>
</dbReference>
<reference evidence="2" key="1">
    <citation type="journal article" date="2014" name="Front. Microbiol.">
        <title>High frequency of phylogenetically diverse reductive dehalogenase-homologous genes in deep subseafloor sedimentary metagenomes.</title>
        <authorList>
            <person name="Kawai M."/>
            <person name="Futagami T."/>
            <person name="Toyoda A."/>
            <person name="Takaki Y."/>
            <person name="Nishi S."/>
            <person name="Hori S."/>
            <person name="Arai W."/>
            <person name="Tsubouchi T."/>
            <person name="Morono Y."/>
            <person name="Uchiyama I."/>
            <person name="Ito T."/>
            <person name="Fujiyama A."/>
            <person name="Inagaki F."/>
            <person name="Takami H."/>
        </authorList>
    </citation>
    <scope>NUCLEOTIDE SEQUENCE</scope>
    <source>
        <strain evidence="2">Expedition CK06-06</strain>
    </source>
</reference>
<organism evidence="2">
    <name type="scientific">marine sediment metagenome</name>
    <dbReference type="NCBI Taxonomy" id="412755"/>
    <lineage>
        <taxon>unclassified sequences</taxon>
        <taxon>metagenomes</taxon>
        <taxon>ecological metagenomes</taxon>
    </lineage>
</organism>
<dbReference type="InterPro" id="IPR011005">
    <property type="entry name" value="Dihydropteroate_synth-like_sf"/>
</dbReference>
<evidence type="ECO:0000313" key="2">
    <source>
        <dbReference type="EMBL" id="GAG68279.1"/>
    </source>
</evidence>
<sequence length="234" mass="25781">MTFEIPIKSGAARINEVIIGTEPAQVKIGGQNCLPFHNFEGEIPNKPIIAFEIYDVKPENWPSWLTKYYEDVFHDPILWAKKCVDDYNAEAINLNLTSADPGGLDADPIKVAETTKKIRGEIAVPLIVYGCGNLEKDSVLLKKVFEINAETNLLAGAAEEDNYKPIAAAALGFNNNVITLSPVDINLAKQLNILITQLGVKQERVVMDPVCSAIGYGIEYAYSINERLRIAALY</sequence>
<dbReference type="PANTHER" id="PTHR36214:SF5">
    <property type="entry name" value="ACETYL-COA DECARBONYLASE_SYNTHASE COMPLEX SUBUNIT DELTA"/>
    <property type="match status" value="1"/>
</dbReference>
<comment type="caution">
    <text evidence="2">The sequence shown here is derived from an EMBL/GenBank/DDBJ whole genome shotgun (WGS) entry which is preliminary data.</text>
</comment>
<dbReference type="Pfam" id="PF03599">
    <property type="entry name" value="CdhD"/>
    <property type="match status" value="1"/>
</dbReference>
<dbReference type="EMBL" id="BART01000232">
    <property type="protein sequence ID" value="GAG68279.1"/>
    <property type="molecule type" value="Genomic_DNA"/>
</dbReference>
<gene>
    <name evidence="2" type="ORF">S01H4_01309</name>
</gene>
<dbReference type="InterPro" id="IPR016041">
    <property type="entry name" value="Ac-CoA_synth_d_su_TIM-brl"/>
</dbReference>
<evidence type="ECO:0000259" key="1">
    <source>
        <dbReference type="Pfam" id="PF03599"/>
    </source>
</evidence>
<protein>
    <recommendedName>
        <fullName evidence="1">CO dehydrogenase/acetyl-CoA synthase delta subunit TIM barrel domain-containing protein</fullName>
    </recommendedName>
</protein>
<dbReference type="InterPro" id="IPR051069">
    <property type="entry name" value="ACDS_complex_subunit"/>
</dbReference>
<dbReference type="SUPFAM" id="SSF51717">
    <property type="entry name" value="Dihydropteroate synthetase-like"/>
    <property type="match status" value="1"/>
</dbReference>
<dbReference type="Gene3D" id="3.20.20.20">
    <property type="entry name" value="Dihydropteroate synthase-like"/>
    <property type="match status" value="1"/>
</dbReference>